<dbReference type="Proteomes" id="UP000046393">
    <property type="component" value="Unplaced"/>
</dbReference>
<dbReference type="AlphaFoldDB" id="A0A0N5AM54"/>
<evidence type="ECO:0000313" key="1">
    <source>
        <dbReference type="Proteomes" id="UP000046393"/>
    </source>
</evidence>
<sequence length="75" mass="8129">MPDSMSSGKETAPHSFLYAILNCTPELFAQCLNDAAEGMAAIATAFHLLLGIVGSIGNLNCFRHLKSVEIDRELY</sequence>
<dbReference type="WBParaSite" id="SMUV_0000565501-mRNA-1">
    <property type="protein sequence ID" value="SMUV_0000565501-mRNA-1"/>
    <property type="gene ID" value="SMUV_0000565501"/>
</dbReference>
<protein>
    <submittedName>
        <fullName evidence="2">Uncharacterized protein</fullName>
    </submittedName>
</protein>
<organism evidence="1 2">
    <name type="scientific">Syphacia muris</name>
    <dbReference type="NCBI Taxonomy" id="451379"/>
    <lineage>
        <taxon>Eukaryota</taxon>
        <taxon>Metazoa</taxon>
        <taxon>Ecdysozoa</taxon>
        <taxon>Nematoda</taxon>
        <taxon>Chromadorea</taxon>
        <taxon>Rhabditida</taxon>
        <taxon>Spirurina</taxon>
        <taxon>Oxyuridomorpha</taxon>
        <taxon>Oxyuroidea</taxon>
        <taxon>Oxyuridae</taxon>
        <taxon>Syphacia</taxon>
    </lineage>
</organism>
<name>A0A0N5AM54_9BILA</name>
<reference evidence="2" key="1">
    <citation type="submission" date="2017-02" db="UniProtKB">
        <authorList>
            <consortium name="WormBaseParasite"/>
        </authorList>
    </citation>
    <scope>IDENTIFICATION</scope>
</reference>
<evidence type="ECO:0000313" key="2">
    <source>
        <dbReference type="WBParaSite" id="SMUV_0000565501-mRNA-1"/>
    </source>
</evidence>
<keyword evidence="1" id="KW-1185">Reference proteome</keyword>
<accession>A0A0N5AM54</accession>
<proteinExistence type="predicted"/>